<sequence>MTFPFELLAPPDPAVLPLPPAAEPEPGVRLVSGAVYDVPDGRRPLELDLWLPADAAAPVPVIVFVHGGAWRTGLRTDLGPRFRSWRPGPFAHLVRAGFAVACPTYRLSGEAAHPAQRDDLGRALDWLHARAGELGLDTSRTMLWGESAGGHLAALTALTRPWNSGATVTGCIAWYAPSDFLGLAEDSSFDPTAPGTFEALFLGAPPADVPDRAVDASPARQATGEAPAFLVLHGTADSLVPFAQSERLAAALTAAGAPVEFRPVEGADHLWVGIPDEAVADCFSRSLAFSLAVTSHTRPGQAGVSSK</sequence>
<dbReference type="AlphaFoldDB" id="A0A3N1CY09"/>
<dbReference type="SUPFAM" id="SSF53474">
    <property type="entry name" value="alpha/beta-Hydrolases"/>
    <property type="match status" value="1"/>
</dbReference>
<evidence type="ECO:0000313" key="3">
    <source>
        <dbReference type="EMBL" id="ROO86187.1"/>
    </source>
</evidence>
<dbReference type="InterPro" id="IPR049492">
    <property type="entry name" value="BD-FAE-like_dom"/>
</dbReference>
<dbReference type="EMBL" id="RJKE01000001">
    <property type="protein sequence ID" value="ROO86187.1"/>
    <property type="molecule type" value="Genomic_DNA"/>
</dbReference>
<gene>
    <name evidence="3" type="ORF">EDD29_3750</name>
</gene>
<dbReference type="PANTHER" id="PTHR48081">
    <property type="entry name" value="AB HYDROLASE SUPERFAMILY PROTEIN C4A8.06C"/>
    <property type="match status" value="1"/>
</dbReference>
<dbReference type="InterPro" id="IPR050300">
    <property type="entry name" value="GDXG_lipolytic_enzyme"/>
</dbReference>
<dbReference type="Gene3D" id="3.40.50.1820">
    <property type="entry name" value="alpha/beta hydrolase"/>
    <property type="match status" value="1"/>
</dbReference>
<keyword evidence="1" id="KW-0378">Hydrolase</keyword>
<dbReference type="PANTHER" id="PTHR48081:SF13">
    <property type="entry name" value="ALPHA_BETA HYDROLASE"/>
    <property type="match status" value="1"/>
</dbReference>
<dbReference type="Proteomes" id="UP000272400">
    <property type="component" value="Unassembled WGS sequence"/>
</dbReference>
<dbReference type="InterPro" id="IPR029058">
    <property type="entry name" value="AB_hydrolase_fold"/>
</dbReference>
<dbReference type="OrthoDB" id="9803828at2"/>
<reference evidence="3 4" key="1">
    <citation type="submission" date="2018-11" db="EMBL/GenBank/DDBJ databases">
        <title>Sequencing the genomes of 1000 actinobacteria strains.</title>
        <authorList>
            <person name="Klenk H.-P."/>
        </authorList>
    </citation>
    <scope>NUCLEOTIDE SEQUENCE [LARGE SCALE GENOMIC DNA]</scope>
    <source>
        <strain evidence="3 4">DSM 44254</strain>
    </source>
</reference>
<proteinExistence type="predicted"/>
<comment type="caution">
    <text evidence="3">The sequence shown here is derived from an EMBL/GenBank/DDBJ whole genome shotgun (WGS) entry which is preliminary data.</text>
</comment>
<accession>A0A3N1CY09</accession>
<protein>
    <submittedName>
        <fullName evidence="3">Acetyl esterase/lipase</fullName>
    </submittedName>
</protein>
<dbReference type="RefSeq" id="WP_123665611.1">
    <property type="nucleotide sequence ID" value="NZ_RJKE01000001.1"/>
</dbReference>
<organism evidence="3 4">
    <name type="scientific">Actinocorallia herbida</name>
    <dbReference type="NCBI Taxonomy" id="58109"/>
    <lineage>
        <taxon>Bacteria</taxon>
        <taxon>Bacillati</taxon>
        <taxon>Actinomycetota</taxon>
        <taxon>Actinomycetes</taxon>
        <taxon>Streptosporangiales</taxon>
        <taxon>Thermomonosporaceae</taxon>
        <taxon>Actinocorallia</taxon>
    </lineage>
</organism>
<evidence type="ECO:0000256" key="1">
    <source>
        <dbReference type="ARBA" id="ARBA00022801"/>
    </source>
</evidence>
<evidence type="ECO:0000259" key="2">
    <source>
        <dbReference type="Pfam" id="PF20434"/>
    </source>
</evidence>
<name>A0A3N1CY09_9ACTN</name>
<evidence type="ECO:0000313" key="4">
    <source>
        <dbReference type="Proteomes" id="UP000272400"/>
    </source>
</evidence>
<dbReference type="Pfam" id="PF20434">
    <property type="entry name" value="BD-FAE"/>
    <property type="match status" value="1"/>
</dbReference>
<dbReference type="GO" id="GO:0016787">
    <property type="term" value="F:hydrolase activity"/>
    <property type="evidence" value="ECO:0007669"/>
    <property type="project" value="UniProtKB-KW"/>
</dbReference>
<keyword evidence="4" id="KW-1185">Reference proteome</keyword>
<feature type="domain" description="BD-FAE-like" evidence="2">
    <location>
        <begin position="47"/>
        <end position="252"/>
    </location>
</feature>